<evidence type="ECO:0000313" key="5">
    <source>
        <dbReference type="EMBL" id="KAF2759173.1"/>
    </source>
</evidence>
<feature type="compositionally biased region" description="Low complexity" evidence="2">
    <location>
        <begin position="255"/>
        <end position="275"/>
    </location>
</feature>
<feature type="domain" description="UBC core" evidence="4">
    <location>
        <begin position="5"/>
        <end position="157"/>
    </location>
</feature>
<dbReference type="PANTHER" id="PTHR24067">
    <property type="entry name" value="UBIQUITIN-CONJUGATING ENZYME E2"/>
    <property type="match status" value="1"/>
</dbReference>
<dbReference type="OrthoDB" id="1158011at2759"/>
<dbReference type="Proteomes" id="UP000799437">
    <property type="component" value="Unassembled WGS sequence"/>
</dbReference>
<dbReference type="RefSeq" id="XP_033601624.1">
    <property type="nucleotide sequence ID" value="XM_033745430.1"/>
</dbReference>
<dbReference type="InterPro" id="IPR000608">
    <property type="entry name" value="UBC"/>
</dbReference>
<dbReference type="PROSITE" id="PS50127">
    <property type="entry name" value="UBC_2"/>
    <property type="match status" value="1"/>
</dbReference>
<accession>A0A6A6W935</accession>
<dbReference type="InterPro" id="IPR050113">
    <property type="entry name" value="Ub_conjugating_enzyme"/>
</dbReference>
<sequence>MSRNPTIKRILKEAAELANNASADFHAVPMDDNLFDWHFTLRGPPDPSPYAEGIYHGRIVLPSAYPHRPPSFRFLTPSGRFEINREICLSISGFHEESWQPAWGIRTALVAIRSFMDTVSAGQVGGLECDASTRKRMAEDSRSWKCPACGHTNEEIMKEREKLAGPTGDQAKKDDDVVPEELRLAYREDLGADAKKTESKGKEKVTEPEAPAPAAVPADSSIPPTQSTVESAPPSRMETTRSPPSLQARPIQVPPTQTTHATTQQRQAAQATPQNANRAVPAWVDPAIYALIAILAYLILKKMG</sequence>
<feature type="region of interest" description="Disordered" evidence="2">
    <location>
        <begin position="188"/>
        <end position="275"/>
    </location>
</feature>
<protein>
    <submittedName>
        <fullName evidence="5">UBC-like protein</fullName>
    </submittedName>
</protein>
<keyword evidence="1" id="KW-0833">Ubl conjugation pathway</keyword>
<evidence type="ECO:0000256" key="1">
    <source>
        <dbReference type="ARBA" id="ARBA00022786"/>
    </source>
</evidence>
<organism evidence="5 6">
    <name type="scientific">Pseudovirgaria hyperparasitica</name>
    <dbReference type="NCBI Taxonomy" id="470096"/>
    <lineage>
        <taxon>Eukaryota</taxon>
        <taxon>Fungi</taxon>
        <taxon>Dikarya</taxon>
        <taxon>Ascomycota</taxon>
        <taxon>Pezizomycotina</taxon>
        <taxon>Dothideomycetes</taxon>
        <taxon>Dothideomycetes incertae sedis</taxon>
        <taxon>Acrospermales</taxon>
        <taxon>Acrospermaceae</taxon>
        <taxon>Pseudovirgaria</taxon>
    </lineage>
</organism>
<proteinExistence type="predicted"/>
<keyword evidence="6" id="KW-1185">Reference proteome</keyword>
<dbReference type="SUPFAM" id="SSF54495">
    <property type="entry name" value="UBC-like"/>
    <property type="match status" value="1"/>
</dbReference>
<evidence type="ECO:0000259" key="4">
    <source>
        <dbReference type="PROSITE" id="PS50127"/>
    </source>
</evidence>
<feature type="compositionally biased region" description="Basic and acidic residues" evidence="2">
    <location>
        <begin position="188"/>
        <end position="207"/>
    </location>
</feature>
<dbReference type="Pfam" id="PF00179">
    <property type="entry name" value="UQ_con"/>
    <property type="match status" value="1"/>
</dbReference>
<keyword evidence="3" id="KW-0472">Membrane</keyword>
<dbReference type="FunFam" id="3.10.110.10:FF:000086">
    <property type="entry name" value="Ubiquitin-conjugating enzyme E2 J1"/>
    <property type="match status" value="1"/>
</dbReference>
<gene>
    <name evidence="5" type="ORF">EJ05DRAFT_485231</name>
</gene>
<feature type="transmembrane region" description="Helical" evidence="3">
    <location>
        <begin position="280"/>
        <end position="300"/>
    </location>
</feature>
<dbReference type="AlphaFoldDB" id="A0A6A6W935"/>
<dbReference type="SMART" id="SM00212">
    <property type="entry name" value="UBCc"/>
    <property type="match status" value="1"/>
</dbReference>
<keyword evidence="3" id="KW-1133">Transmembrane helix</keyword>
<dbReference type="CDD" id="cd23799">
    <property type="entry name" value="UBCc_UBE2J"/>
    <property type="match status" value="1"/>
</dbReference>
<dbReference type="Gene3D" id="3.10.110.10">
    <property type="entry name" value="Ubiquitin Conjugating Enzyme"/>
    <property type="match status" value="1"/>
</dbReference>
<dbReference type="EMBL" id="ML996570">
    <property type="protein sequence ID" value="KAF2759173.1"/>
    <property type="molecule type" value="Genomic_DNA"/>
</dbReference>
<evidence type="ECO:0000256" key="3">
    <source>
        <dbReference type="SAM" id="Phobius"/>
    </source>
</evidence>
<evidence type="ECO:0000313" key="6">
    <source>
        <dbReference type="Proteomes" id="UP000799437"/>
    </source>
</evidence>
<feature type="compositionally biased region" description="Low complexity" evidence="2">
    <location>
        <begin position="208"/>
        <end position="224"/>
    </location>
</feature>
<reference evidence="5" key="1">
    <citation type="journal article" date="2020" name="Stud. Mycol.">
        <title>101 Dothideomycetes genomes: a test case for predicting lifestyles and emergence of pathogens.</title>
        <authorList>
            <person name="Haridas S."/>
            <person name="Albert R."/>
            <person name="Binder M."/>
            <person name="Bloem J."/>
            <person name="Labutti K."/>
            <person name="Salamov A."/>
            <person name="Andreopoulos B."/>
            <person name="Baker S."/>
            <person name="Barry K."/>
            <person name="Bills G."/>
            <person name="Bluhm B."/>
            <person name="Cannon C."/>
            <person name="Castanera R."/>
            <person name="Culley D."/>
            <person name="Daum C."/>
            <person name="Ezra D."/>
            <person name="Gonzalez J."/>
            <person name="Henrissat B."/>
            <person name="Kuo A."/>
            <person name="Liang C."/>
            <person name="Lipzen A."/>
            <person name="Lutzoni F."/>
            <person name="Magnuson J."/>
            <person name="Mondo S."/>
            <person name="Nolan M."/>
            <person name="Ohm R."/>
            <person name="Pangilinan J."/>
            <person name="Park H.-J."/>
            <person name="Ramirez L."/>
            <person name="Alfaro M."/>
            <person name="Sun H."/>
            <person name="Tritt A."/>
            <person name="Yoshinaga Y."/>
            <person name="Zwiers L.-H."/>
            <person name="Turgeon B."/>
            <person name="Goodwin S."/>
            <person name="Spatafora J."/>
            <person name="Crous P."/>
            <person name="Grigoriev I."/>
        </authorList>
    </citation>
    <scope>NUCLEOTIDE SEQUENCE</scope>
    <source>
        <strain evidence="5">CBS 121739</strain>
    </source>
</reference>
<evidence type="ECO:0000256" key="2">
    <source>
        <dbReference type="SAM" id="MobiDB-lite"/>
    </source>
</evidence>
<keyword evidence="3" id="KW-0812">Transmembrane</keyword>
<name>A0A6A6W935_9PEZI</name>
<dbReference type="InterPro" id="IPR016135">
    <property type="entry name" value="UBQ-conjugating_enzyme/RWD"/>
</dbReference>
<dbReference type="GeneID" id="54486484"/>